<dbReference type="InterPro" id="IPR014030">
    <property type="entry name" value="Ketoacyl_synth_N"/>
</dbReference>
<evidence type="ECO:0000259" key="14">
    <source>
        <dbReference type="PROSITE" id="PS52004"/>
    </source>
</evidence>
<proteinExistence type="inferred from homology"/>
<dbReference type="PIRSF" id="PIRSF000447">
    <property type="entry name" value="KAS_II"/>
    <property type="match status" value="1"/>
</dbReference>
<evidence type="ECO:0000256" key="2">
    <source>
        <dbReference type="ARBA" id="ARBA00008467"/>
    </source>
</evidence>
<dbReference type="InterPro" id="IPR020841">
    <property type="entry name" value="PKS_Beta-ketoAc_synthase_dom"/>
</dbReference>
<dbReference type="RefSeq" id="WP_163298085.1">
    <property type="nucleotide sequence ID" value="NZ_JAAGRR010000025.1"/>
</dbReference>
<dbReference type="PANTHER" id="PTHR11712">
    <property type="entry name" value="POLYKETIDE SYNTHASE-RELATED"/>
    <property type="match status" value="1"/>
</dbReference>
<dbReference type="NCBIfam" id="TIGR03150">
    <property type="entry name" value="fabF"/>
    <property type="match status" value="1"/>
</dbReference>
<evidence type="ECO:0000313" key="16">
    <source>
        <dbReference type="Proteomes" id="UP000469346"/>
    </source>
</evidence>
<dbReference type="Pfam" id="PF00109">
    <property type="entry name" value="ketoacyl-synt"/>
    <property type="match status" value="1"/>
</dbReference>
<keyword evidence="5 11" id="KW-0444">Lipid biosynthesis</keyword>
<dbReference type="EC" id="2.3.1.179" evidence="3 11"/>
<comment type="catalytic activity">
    <reaction evidence="11">
        <text>a fatty acyl-[ACP] + malonyl-[ACP] + H(+) = a 3-oxoacyl-[ACP] + holo-[ACP] + CO2</text>
        <dbReference type="Rhea" id="RHEA:22836"/>
        <dbReference type="Rhea" id="RHEA-COMP:9623"/>
        <dbReference type="Rhea" id="RHEA-COMP:9685"/>
        <dbReference type="Rhea" id="RHEA-COMP:9916"/>
        <dbReference type="Rhea" id="RHEA-COMP:14125"/>
        <dbReference type="ChEBI" id="CHEBI:15378"/>
        <dbReference type="ChEBI" id="CHEBI:16526"/>
        <dbReference type="ChEBI" id="CHEBI:64479"/>
        <dbReference type="ChEBI" id="CHEBI:78449"/>
        <dbReference type="ChEBI" id="CHEBI:78776"/>
        <dbReference type="ChEBI" id="CHEBI:138651"/>
    </reaction>
</comment>
<dbReference type="SMART" id="SM00825">
    <property type="entry name" value="PKS_KS"/>
    <property type="match status" value="1"/>
</dbReference>
<feature type="active site" description="For beta-ketoacyl synthase activity" evidence="12">
    <location>
        <position position="167"/>
    </location>
</feature>
<evidence type="ECO:0000256" key="8">
    <source>
        <dbReference type="ARBA" id="ARBA00023098"/>
    </source>
</evidence>
<reference evidence="15 16" key="1">
    <citation type="submission" date="2020-02" db="EMBL/GenBank/DDBJ databases">
        <title>Comparative genomics of sulfur disproportionating microorganisms.</title>
        <authorList>
            <person name="Ward L.M."/>
            <person name="Bertran E."/>
            <person name="Johnston D.T."/>
        </authorList>
    </citation>
    <scope>NUCLEOTIDE SEQUENCE [LARGE SCALE GENOMIC DNA]</scope>
    <source>
        <strain evidence="15 16">DSM 100025</strain>
    </source>
</reference>
<dbReference type="InterPro" id="IPR016039">
    <property type="entry name" value="Thiolase-like"/>
</dbReference>
<feature type="domain" description="Ketosynthase family 3 (KS3)" evidence="14">
    <location>
        <begin position="6"/>
        <end position="414"/>
    </location>
</feature>
<evidence type="ECO:0000256" key="1">
    <source>
        <dbReference type="ARBA" id="ARBA00005194"/>
    </source>
</evidence>
<evidence type="ECO:0000256" key="7">
    <source>
        <dbReference type="ARBA" id="ARBA00022832"/>
    </source>
</evidence>
<comment type="similarity">
    <text evidence="2 11 13">Belongs to the thiolase-like superfamily. Beta-ketoacyl-ACP synthases family.</text>
</comment>
<evidence type="ECO:0000256" key="3">
    <source>
        <dbReference type="ARBA" id="ARBA00012356"/>
    </source>
</evidence>
<protein>
    <recommendedName>
        <fullName evidence="4 11">3-oxoacyl-[acyl-carrier-protein] synthase 2</fullName>
        <ecNumber evidence="3 11">2.3.1.179</ecNumber>
    </recommendedName>
</protein>
<dbReference type="AlphaFoldDB" id="A0A6N9TPB1"/>
<dbReference type="Pfam" id="PF02801">
    <property type="entry name" value="Ketoacyl-synt_C"/>
    <property type="match status" value="1"/>
</dbReference>
<comment type="catalytic activity">
    <reaction evidence="11">
        <text>(9Z)-hexadecenoyl-[ACP] + malonyl-[ACP] + H(+) = 3-oxo-(11Z)-octadecenoyl-[ACP] + holo-[ACP] + CO2</text>
        <dbReference type="Rhea" id="RHEA:55040"/>
        <dbReference type="Rhea" id="RHEA-COMP:9623"/>
        <dbReference type="Rhea" id="RHEA-COMP:9685"/>
        <dbReference type="Rhea" id="RHEA-COMP:10800"/>
        <dbReference type="Rhea" id="RHEA-COMP:14074"/>
        <dbReference type="ChEBI" id="CHEBI:15378"/>
        <dbReference type="ChEBI" id="CHEBI:16526"/>
        <dbReference type="ChEBI" id="CHEBI:64479"/>
        <dbReference type="ChEBI" id="CHEBI:78449"/>
        <dbReference type="ChEBI" id="CHEBI:83989"/>
        <dbReference type="ChEBI" id="CHEBI:138538"/>
        <dbReference type="EC" id="2.3.1.179"/>
    </reaction>
</comment>
<keyword evidence="7" id="KW-0276">Fatty acid metabolism</keyword>
<dbReference type="InterPro" id="IPR018201">
    <property type="entry name" value="Ketoacyl_synth_AS"/>
</dbReference>
<dbReference type="Proteomes" id="UP000469346">
    <property type="component" value="Unassembled WGS sequence"/>
</dbReference>
<keyword evidence="16" id="KW-1185">Reference proteome</keyword>
<gene>
    <name evidence="15" type="primary">fabF</name>
    <name evidence="15" type="ORF">G3N55_03600</name>
</gene>
<dbReference type="PANTHER" id="PTHR11712:SF336">
    <property type="entry name" value="3-OXOACYL-[ACYL-CARRIER-PROTEIN] SYNTHASE, MITOCHONDRIAL"/>
    <property type="match status" value="1"/>
</dbReference>
<keyword evidence="6 11" id="KW-0808">Transferase</keyword>
<evidence type="ECO:0000256" key="11">
    <source>
        <dbReference type="PIRNR" id="PIRNR000447"/>
    </source>
</evidence>
<dbReference type="GO" id="GO:0004315">
    <property type="term" value="F:3-oxoacyl-[acyl-carrier-protein] synthase activity"/>
    <property type="evidence" value="ECO:0007669"/>
    <property type="project" value="UniProtKB-UniRule"/>
</dbReference>
<keyword evidence="9 11" id="KW-0275">Fatty acid biosynthesis</keyword>
<keyword evidence="10 11" id="KW-0012">Acyltransferase</keyword>
<dbReference type="GO" id="GO:0005829">
    <property type="term" value="C:cytosol"/>
    <property type="evidence" value="ECO:0007669"/>
    <property type="project" value="TreeGrafter"/>
</dbReference>
<dbReference type="PROSITE" id="PS00606">
    <property type="entry name" value="KS3_1"/>
    <property type="match status" value="1"/>
</dbReference>
<sequence>MGRDSERRVVVTGLGAVTPLGIGVEENWDNLVHGRSGIGPITKFDASELPCRIAGEVKNFDPAEWIPGKNVSKMDPFSHYAMASAAMAIADSGLDLDREDPYRVGVIIGSGIGGLLSLFENYDLYKERGHKCISPFLIPRVSINMAAANVAIIYGLKGLTLGVANGCSTGANAIANAYDAIKSGALDVAIAGASESTICAMGIGCFISMKAVSLRNDNPQKACRPFDKNRSGIVMSEGAAILALEDLEHAKNRNAPIYAELLGYGTSCDAYHITAPPADGRGAAQCMQNALRNAGIQVEEVDYINAHATGTKRGDVAETLAIKRVFGDHAYKLKISASKSMTGHAIGGASAMEAMFTALAVKNDVIPPTINLDEPDEECDLDYVPHEARSAAVKVAMSNSFGFGGTNISLVFGKY</sequence>
<evidence type="ECO:0000256" key="13">
    <source>
        <dbReference type="RuleBase" id="RU003694"/>
    </source>
</evidence>
<dbReference type="NCBIfam" id="NF005589">
    <property type="entry name" value="PRK07314.1"/>
    <property type="match status" value="1"/>
</dbReference>
<keyword evidence="8" id="KW-0443">Lipid metabolism</keyword>
<organism evidence="15 16">
    <name type="scientific">Dissulfurirhabdus thermomarina</name>
    <dbReference type="NCBI Taxonomy" id="1765737"/>
    <lineage>
        <taxon>Bacteria</taxon>
        <taxon>Deltaproteobacteria</taxon>
        <taxon>Dissulfurirhabdaceae</taxon>
        <taxon>Dissulfurirhabdus</taxon>
    </lineage>
</organism>
<dbReference type="UniPathway" id="UPA00094"/>
<comment type="function">
    <text evidence="11">Involved in the type II fatty acid elongation cycle. Catalyzes the elongation of a wide range of acyl-ACP by the addition of two carbons from malonyl-ACP to an acyl acceptor. Can efficiently catalyze the conversion of palmitoleoyl-ACP (cis-hexadec-9-enoyl-ACP) to cis-vaccenoyl-ACP (cis-octadec-11-enoyl-ACP), an essential step in the thermal regulation of fatty acid composition.</text>
</comment>
<evidence type="ECO:0000256" key="5">
    <source>
        <dbReference type="ARBA" id="ARBA00022516"/>
    </source>
</evidence>
<evidence type="ECO:0000313" key="15">
    <source>
        <dbReference type="EMBL" id="NDY41933.1"/>
    </source>
</evidence>
<evidence type="ECO:0000256" key="6">
    <source>
        <dbReference type="ARBA" id="ARBA00022679"/>
    </source>
</evidence>
<dbReference type="FunFam" id="3.40.47.10:FF:000009">
    <property type="entry name" value="3-oxoacyl-[acyl-carrier-protein] synthase 2"/>
    <property type="match status" value="1"/>
</dbReference>
<evidence type="ECO:0000256" key="4">
    <source>
        <dbReference type="ARBA" id="ARBA00014657"/>
    </source>
</evidence>
<dbReference type="PROSITE" id="PS52004">
    <property type="entry name" value="KS3_2"/>
    <property type="match status" value="1"/>
</dbReference>
<dbReference type="GO" id="GO:0006633">
    <property type="term" value="P:fatty acid biosynthetic process"/>
    <property type="evidence" value="ECO:0007669"/>
    <property type="project" value="UniProtKB-UniRule"/>
</dbReference>
<dbReference type="EMBL" id="JAAGRR010000025">
    <property type="protein sequence ID" value="NDY41933.1"/>
    <property type="molecule type" value="Genomic_DNA"/>
</dbReference>
<evidence type="ECO:0000256" key="12">
    <source>
        <dbReference type="PIRSR" id="PIRSR000447-1"/>
    </source>
</evidence>
<name>A0A6N9TPB1_DISTH</name>
<dbReference type="InterPro" id="IPR000794">
    <property type="entry name" value="Beta-ketoacyl_synthase"/>
</dbReference>
<evidence type="ECO:0000256" key="10">
    <source>
        <dbReference type="ARBA" id="ARBA00023315"/>
    </source>
</evidence>
<evidence type="ECO:0000256" key="9">
    <source>
        <dbReference type="ARBA" id="ARBA00023160"/>
    </source>
</evidence>
<dbReference type="SUPFAM" id="SSF53901">
    <property type="entry name" value="Thiolase-like"/>
    <property type="match status" value="2"/>
</dbReference>
<dbReference type="InterPro" id="IPR014031">
    <property type="entry name" value="Ketoacyl_synth_C"/>
</dbReference>
<comment type="pathway">
    <text evidence="1 11">Lipid metabolism; fatty acid biosynthesis.</text>
</comment>
<dbReference type="InterPro" id="IPR017568">
    <property type="entry name" value="3-oxoacyl-ACP_synth-2"/>
</dbReference>
<dbReference type="CDD" id="cd00834">
    <property type="entry name" value="KAS_I_II"/>
    <property type="match status" value="1"/>
</dbReference>
<accession>A0A6N9TPB1</accession>
<dbReference type="Gene3D" id="3.40.47.10">
    <property type="match status" value="1"/>
</dbReference>
<comment type="caution">
    <text evidence="15">The sequence shown here is derived from an EMBL/GenBank/DDBJ whole genome shotgun (WGS) entry which is preliminary data.</text>
</comment>